<dbReference type="Proteomes" id="UP000029518">
    <property type="component" value="Chromosome"/>
</dbReference>
<dbReference type="InterPro" id="IPR002575">
    <property type="entry name" value="Aminoglycoside_PTrfase"/>
</dbReference>
<organism evidence="2 3">
    <name type="scientific">Paenibacillus borealis</name>
    <dbReference type="NCBI Taxonomy" id="160799"/>
    <lineage>
        <taxon>Bacteria</taxon>
        <taxon>Bacillati</taxon>
        <taxon>Bacillota</taxon>
        <taxon>Bacilli</taxon>
        <taxon>Bacillales</taxon>
        <taxon>Paenibacillaceae</taxon>
        <taxon>Paenibacillus</taxon>
    </lineage>
</organism>
<dbReference type="EMBL" id="CP009285">
    <property type="protein sequence ID" value="AIQ59272.1"/>
    <property type="molecule type" value="Genomic_DNA"/>
</dbReference>
<gene>
    <name evidence="2" type="ORF">PBOR_21730</name>
</gene>
<dbReference type="Gene3D" id="3.90.1200.10">
    <property type="match status" value="1"/>
</dbReference>
<dbReference type="Pfam" id="PF01636">
    <property type="entry name" value="APH"/>
    <property type="match status" value="1"/>
</dbReference>
<evidence type="ECO:0000313" key="3">
    <source>
        <dbReference type="Proteomes" id="UP000029518"/>
    </source>
</evidence>
<name>A0A089LEI3_PAEBO</name>
<dbReference type="GO" id="GO:0016740">
    <property type="term" value="F:transferase activity"/>
    <property type="evidence" value="ECO:0007669"/>
    <property type="project" value="UniProtKB-KW"/>
</dbReference>
<dbReference type="SUPFAM" id="SSF56112">
    <property type="entry name" value="Protein kinase-like (PK-like)"/>
    <property type="match status" value="1"/>
</dbReference>
<dbReference type="HOGENOM" id="CLU_965627_0_0_9"/>
<dbReference type="InterPro" id="IPR011009">
    <property type="entry name" value="Kinase-like_dom_sf"/>
</dbReference>
<feature type="domain" description="Aminoglycoside phosphotransferase" evidence="1">
    <location>
        <begin position="31"/>
        <end position="236"/>
    </location>
</feature>
<protein>
    <submittedName>
        <fullName evidence="2">Aminoglycoside phosphotransferase</fullName>
    </submittedName>
</protein>
<keyword evidence="3" id="KW-1185">Reference proteome</keyword>
<evidence type="ECO:0000259" key="1">
    <source>
        <dbReference type="Pfam" id="PF01636"/>
    </source>
</evidence>
<accession>A0A089LEI3</accession>
<dbReference type="KEGG" id="pbd:PBOR_21730"/>
<dbReference type="AlphaFoldDB" id="A0A089LEI3"/>
<reference evidence="2" key="1">
    <citation type="submission" date="2014-08" db="EMBL/GenBank/DDBJ databases">
        <title>Comparative genomics of the Paenibacillus odorifer group.</title>
        <authorList>
            <person name="den Bakker H.C."/>
            <person name="Tsai Y.-C.Y.-C."/>
            <person name="Martin N."/>
            <person name="Korlach J."/>
            <person name="Wiedmann M."/>
        </authorList>
    </citation>
    <scope>NUCLEOTIDE SEQUENCE [LARGE SCALE GENOMIC DNA]</scope>
    <source>
        <strain evidence="2">DSM 13188</strain>
    </source>
</reference>
<proteinExistence type="predicted"/>
<sequence>MTMNNVLSNIRWKEQSTECESILGNAGEAVITPLKGGLEAEVYKVTLPDKELVFKIWNRDSRPDISLQYKVLEQMYRQGRAVSQPYAWGLDPGDNQVLLTSFDGVPLTEANTSVLTAIAENLLDIHKLPTDSLSSINVPAYDFADYFFPEWGDQPEIRELALGLADKAGITSHHLIHGDYHAGNILEAAGAYTIIDWTNVQLGDPRYDIAWSILIIRVYAGEQYAEVYRSAFLAKSSYTEAELELFEALACLRWLQLYRTTGIPVFQDTLSVMQTILQRNSYLPEGLL</sequence>
<evidence type="ECO:0000313" key="2">
    <source>
        <dbReference type="EMBL" id="AIQ59272.1"/>
    </source>
</evidence>